<dbReference type="Proteomes" id="UP000467841">
    <property type="component" value="Unassembled WGS sequence"/>
</dbReference>
<accession>A0A6D2JFZ5</accession>
<comment type="caution">
    <text evidence="1">The sequence shown here is derived from an EMBL/GenBank/DDBJ whole genome shotgun (WGS) entry which is preliminary data.</text>
</comment>
<keyword evidence="2" id="KW-1185">Reference proteome</keyword>
<proteinExistence type="predicted"/>
<reference evidence="1" key="1">
    <citation type="submission" date="2020-01" db="EMBL/GenBank/DDBJ databases">
        <authorList>
            <person name="Mishra B."/>
        </authorList>
    </citation>
    <scope>NUCLEOTIDE SEQUENCE [LARGE SCALE GENOMIC DNA]</scope>
</reference>
<dbReference type="AlphaFoldDB" id="A0A6D2JFZ5"/>
<dbReference type="EMBL" id="CACVBM020001199">
    <property type="protein sequence ID" value="CAA7038843.1"/>
    <property type="molecule type" value="Genomic_DNA"/>
</dbReference>
<protein>
    <submittedName>
        <fullName evidence="1">Uncharacterized protein</fullName>
    </submittedName>
</protein>
<sequence>MKRYGLHIYGFVCRPTDVSVSSEFISRLNAPVFSSSLFRCRTKSSNDSSSYYLKTLNLQSEQIFPRFATHLPYRYSPRSTDGSESSFYFCPAPDFQGP</sequence>
<evidence type="ECO:0000313" key="1">
    <source>
        <dbReference type="EMBL" id="CAA7038843.1"/>
    </source>
</evidence>
<gene>
    <name evidence="1" type="ORF">MERR_LOCUS26078</name>
</gene>
<organism evidence="1 2">
    <name type="scientific">Microthlaspi erraticum</name>
    <dbReference type="NCBI Taxonomy" id="1685480"/>
    <lineage>
        <taxon>Eukaryota</taxon>
        <taxon>Viridiplantae</taxon>
        <taxon>Streptophyta</taxon>
        <taxon>Embryophyta</taxon>
        <taxon>Tracheophyta</taxon>
        <taxon>Spermatophyta</taxon>
        <taxon>Magnoliopsida</taxon>
        <taxon>eudicotyledons</taxon>
        <taxon>Gunneridae</taxon>
        <taxon>Pentapetalae</taxon>
        <taxon>rosids</taxon>
        <taxon>malvids</taxon>
        <taxon>Brassicales</taxon>
        <taxon>Brassicaceae</taxon>
        <taxon>Coluteocarpeae</taxon>
        <taxon>Microthlaspi</taxon>
    </lineage>
</organism>
<evidence type="ECO:0000313" key="2">
    <source>
        <dbReference type="Proteomes" id="UP000467841"/>
    </source>
</evidence>
<name>A0A6D2JFZ5_9BRAS</name>